<organism evidence="5 6">
    <name type="scientific">Austropuccinia psidii MF-1</name>
    <dbReference type="NCBI Taxonomy" id="1389203"/>
    <lineage>
        <taxon>Eukaryota</taxon>
        <taxon>Fungi</taxon>
        <taxon>Dikarya</taxon>
        <taxon>Basidiomycota</taxon>
        <taxon>Pucciniomycotina</taxon>
        <taxon>Pucciniomycetes</taxon>
        <taxon>Pucciniales</taxon>
        <taxon>Sphaerophragmiaceae</taxon>
        <taxon>Austropuccinia</taxon>
    </lineage>
</organism>
<sequence length="174" mass="19585">MALVDTGSELNIITEDAAIKASLPNRNLNTNLRGIGGHTRSLIGLAEFTQVLLPSGKEKQIHFFIAKGAVHTVLGRPFLEDNNIRLVVPQKQCEIYSYQEADGRRLHMPICKPHMLGWQTGPPRGIELCSMGKIKDWSSKVKSKESEDKSKAKNKKSFQINKKQRLSKHKFYGM</sequence>
<evidence type="ECO:0000313" key="6">
    <source>
        <dbReference type="Proteomes" id="UP000765509"/>
    </source>
</evidence>
<evidence type="ECO:0000313" key="5">
    <source>
        <dbReference type="EMBL" id="MBW0557979.1"/>
    </source>
</evidence>
<dbReference type="InterPro" id="IPR018061">
    <property type="entry name" value="Retropepsins"/>
</dbReference>
<comment type="caution">
    <text evidence="5">The sequence shown here is derived from an EMBL/GenBank/DDBJ whole genome shotgun (WGS) entry which is preliminary data.</text>
</comment>
<dbReference type="CDD" id="cd00303">
    <property type="entry name" value="retropepsin_like"/>
    <property type="match status" value="1"/>
</dbReference>
<evidence type="ECO:0000256" key="1">
    <source>
        <dbReference type="ARBA" id="ARBA00022750"/>
    </source>
</evidence>
<dbReference type="PROSITE" id="PS00141">
    <property type="entry name" value="ASP_PROTEASE"/>
    <property type="match status" value="1"/>
</dbReference>
<evidence type="ECO:0000256" key="2">
    <source>
        <dbReference type="ARBA" id="ARBA00022801"/>
    </source>
</evidence>
<keyword evidence="1" id="KW-0064">Aspartyl protease</keyword>
<protein>
    <recommendedName>
        <fullName evidence="4">Peptidase A2 domain-containing protein</fullName>
    </recommendedName>
</protein>
<dbReference type="GO" id="GO:0006508">
    <property type="term" value="P:proteolysis"/>
    <property type="evidence" value="ECO:0007669"/>
    <property type="project" value="InterPro"/>
</dbReference>
<dbReference type="AlphaFoldDB" id="A0A9Q3J9S1"/>
<keyword evidence="2" id="KW-0378">Hydrolase</keyword>
<proteinExistence type="predicted"/>
<dbReference type="EMBL" id="AVOT02066088">
    <property type="protein sequence ID" value="MBW0557979.1"/>
    <property type="molecule type" value="Genomic_DNA"/>
</dbReference>
<gene>
    <name evidence="5" type="ORF">O181_097694</name>
</gene>
<dbReference type="PROSITE" id="PS50175">
    <property type="entry name" value="ASP_PROT_RETROV"/>
    <property type="match status" value="1"/>
</dbReference>
<dbReference type="InterPro" id="IPR001969">
    <property type="entry name" value="Aspartic_peptidase_AS"/>
</dbReference>
<evidence type="ECO:0000256" key="3">
    <source>
        <dbReference type="SAM" id="MobiDB-lite"/>
    </source>
</evidence>
<feature type="domain" description="Peptidase A2" evidence="4">
    <location>
        <begin position="1"/>
        <end position="37"/>
    </location>
</feature>
<dbReference type="Gene3D" id="2.40.70.10">
    <property type="entry name" value="Acid Proteases"/>
    <property type="match status" value="1"/>
</dbReference>
<dbReference type="GO" id="GO:0004190">
    <property type="term" value="F:aspartic-type endopeptidase activity"/>
    <property type="evidence" value="ECO:0007669"/>
    <property type="project" value="UniProtKB-KW"/>
</dbReference>
<dbReference type="InterPro" id="IPR001995">
    <property type="entry name" value="Peptidase_A2_cat"/>
</dbReference>
<dbReference type="SUPFAM" id="SSF50630">
    <property type="entry name" value="Acid proteases"/>
    <property type="match status" value="1"/>
</dbReference>
<accession>A0A9Q3J9S1</accession>
<feature type="region of interest" description="Disordered" evidence="3">
    <location>
        <begin position="140"/>
        <end position="160"/>
    </location>
</feature>
<dbReference type="InterPro" id="IPR021109">
    <property type="entry name" value="Peptidase_aspartic_dom_sf"/>
</dbReference>
<feature type="compositionally biased region" description="Basic and acidic residues" evidence="3">
    <location>
        <begin position="140"/>
        <end position="151"/>
    </location>
</feature>
<reference evidence="5" key="1">
    <citation type="submission" date="2021-03" db="EMBL/GenBank/DDBJ databases">
        <title>Draft genome sequence of rust myrtle Austropuccinia psidii MF-1, a brazilian biotype.</title>
        <authorList>
            <person name="Quecine M.C."/>
            <person name="Pachon D.M.R."/>
            <person name="Bonatelli M.L."/>
            <person name="Correr F.H."/>
            <person name="Franceschini L.M."/>
            <person name="Leite T.F."/>
            <person name="Margarido G.R.A."/>
            <person name="Almeida C.A."/>
            <person name="Ferrarezi J.A."/>
            <person name="Labate C.A."/>
        </authorList>
    </citation>
    <scope>NUCLEOTIDE SEQUENCE</scope>
    <source>
        <strain evidence="5">MF-1</strain>
    </source>
</reference>
<keyword evidence="1" id="KW-0645">Protease</keyword>
<dbReference type="OrthoDB" id="5535068at2759"/>
<evidence type="ECO:0000259" key="4">
    <source>
        <dbReference type="PROSITE" id="PS50175"/>
    </source>
</evidence>
<keyword evidence="6" id="KW-1185">Reference proteome</keyword>
<dbReference type="Pfam" id="PF00077">
    <property type="entry name" value="RVP"/>
    <property type="match status" value="1"/>
</dbReference>
<dbReference type="Proteomes" id="UP000765509">
    <property type="component" value="Unassembled WGS sequence"/>
</dbReference>
<name>A0A9Q3J9S1_9BASI</name>